<feature type="domain" description="Alpha-D-phosphohexomutase alpha/beta/alpha" evidence="7">
    <location>
        <begin position="14"/>
        <end position="99"/>
    </location>
</feature>
<dbReference type="Pfam" id="PF02880">
    <property type="entry name" value="PGM_PMM_III"/>
    <property type="match status" value="1"/>
</dbReference>
<dbReference type="Pfam" id="PF02878">
    <property type="entry name" value="PGM_PMM_I"/>
    <property type="match status" value="1"/>
</dbReference>
<proteinExistence type="inferred from homology"/>
<dbReference type="PRINTS" id="PR00509">
    <property type="entry name" value="PGMPMM"/>
</dbReference>
<evidence type="ECO:0000259" key="7">
    <source>
        <dbReference type="Pfam" id="PF02878"/>
    </source>
</evidence>
<feature type="domain" description="Alpha-D-phosphohexomutase alpha/beta/alpha" evidence="8">
    <location>
        <begin position="158"/>
        <end position="272"/>
    </location>
</feature>
<evidence type="ECO:0000256" key="2">
    <source>
        <dbReference type="ARBA" id="ARBA00010231"/>
    </source>
</evidence>
<evidence type="ECO:0000256" key="5">
    <source>
        <dbReference type="ARBA" id="ARBA00022842"/>
    </source>
</evidence>
<sequence length="492" mass="50327">MTDAAARLAAVVGPHQVRGTAAAPLTADLVAALAAAFVDEVGAQSREVLIGHAGSEPVELVAAFTRGAQSRGATVVDLGPCSTDQIRFGSGTLNAPAALISVPPGAEAALTVLRAGALEVSLEHGLGAIRDRAAVYLSDGPTPVTVPGGHREFDLLPDYTAAVRALVGLSGIRPLIVVVDAGGGAAATTVPAVLGDPNATAPAAPAAPTPTTRHTLIPLFFTADPDLPPHPVDPAFPATLADLKNAVIQHDADLGLGFDTDAGRCVVVDETGSVVSPSTIGAILCRRQIEQARAGNPVQDLSVLYDHTVSRAVPEMIEAAGAMALPTSVGGALMRAELRATGAIFGCGHSGDFYFPSFWSADSGLLAALQILAEIGSASRPLSELATDATPYSHSGEISCSVESVPGVYARIVDTWMGAADFEEFDGLTVTGLTSADEAFWWLNVRPAQSEDAPEAGQQPTAESVLHVTVEAATPEVMVRIRDEALALMQGG</sequence>
<reference evidence="10 11" key="1">
    <citation type="submission" date="2019-03" db="EMBL/GenBank/DDBJ databases">
        <title>Genomics of glacier-inhabiting Cryobacterium strains.</title>
        <authorList>
            <person name="Liu Q."/>
            <person name="Xin Y.-H."/>
        </authorList>
    </citation>
    <scope>NUCLEOTIDE SEQUENCE [LARGE SCALE GENOMIC DNA]</scope>
    <source>
        <strain evidence="10 11">TMT4-23</strain>
    </source>
</reference>
<evidence type="ECO:0000256" key="4">
    <source>
        <dbReference type="ARBA" id="ARBA00022723"/>
    </source>
</evidence>
<keyword evidence="6" id="KW-0413">Isomerase</keyword>
<evidence type="ECO:0000313" key="11">
    <source>
        <dbReference type="Proteomes" id="UP000298355"/>
    </source>
</evidence>
<evidence type="ECO:0000259" key="8">
    <source>
        <dbReference type="Pfam" id="PF02879"/>
    </source>
</evidence>
<dbReference type="PANTHER" id="PTHR43771">
    <property type="entry name" value="PHOSPHOMANNOMUTASE"/>
    <property type="match status" value="1"/>
</dbReference>
<dbReference type="Pfam" id="PF02879">
    <property type="entry name" value="PGM_PMM_II"/>
    <property type="match status" value="1"/>
</dbReference>
<dbReference type="InterPro" id="IPR005846">
    <property type="entry name" value="A-D-PHexomutase_a/b/a-III"/>
</dbReference>
<dbReference type="InterPro" id="IPR005845">
    <property type="entry name" value="A-D-PHexomutase_a/b/a-II"/>
</dbReference>
<keyword evidence="5" id="KW-0460">Magnesium</keyword>
<feature type="domain" description="Alpha-D-phosphohexomutase alpha/beta/alpha" evidence="9">
    <location>
        <begin position="280"/>
        <end position="388"/>
    </location>
</feature>
<organism evidence="10 11">
    <name type="scientific">Cryobacterium breve</name>
    <dbReference type="NCBI Taxonomy" id="1259258"/>
    <lineage>
        <taxon>Bacteria</taxon>
        <taxon>Bacillati</taxon>
        <taxon>Actinomycetota</taxon>
        <taxon>Actinomycetes</taxon>
        <taxon>Micrococcales</taxon>
        <taxon>Microbacteriaceae</taxon>
        <taxon>Cryobacterium</taxon>
    </lineage>
</organism>
<dbReference type="Gene3D" id="3.30.310.50">
    <property type="entry name" value="Alpha-D-phosphohexomutase, C-terminal domain"/>
    <property type="match status" value="1"/>
</dbReference>
<dbReference type="Proteomes" id="UP000298355">
    <property type="component" value="Unassembled WGS sequence"/>
</dbReference>
<dbReference type="PANTHER" id="PTHR43771:SF1">
    <property type="entry name" value="PHOSPHOMANNOMUTASE"/>
    <property type="match status" value="1"/>
</dbReference>
<evidence type="ECO:0000256" key="3">
    <source>
        <dbReference type="ARBA" id="ARBA00022553"/>
    </source>
</evidence>
<evidence type="ECO:0000256" key="6">
    <source>
        <dbReference type="ARBA" id="ARBA00023235"/>
    </source>
</evidence>
<dbReference type="EMBL" id="SOGJ01000004">
    <property type="protein sequence ID" value="TFD01861.1"/>
    <property type="molecule type" value="Genomic_DNA"/>
</dbReference>
<keyword evidence="3" id="KW-0597">Phosphoprotein</keyword>
<name>A0ABY2JA80_9MICO</name>
<gene>
    <name evidence="10" type="primary">manB</name>
    <name evidence="10" type="ORF">E3O65_00390</name>
</gene>
<dbReference type="SUPFAM" id="SSF53738">
    <property type="entry name" value="Phosphoglucomutase, first 3 domains"/>
    <property type="match status" value="3"/>
</dbReference>
<dbReference type="Gene3D" id="3.40.120.10">
    <property type="entry name" value="Alpha-D-Glucose-1,6-Bisphosphate, subunit A, domain 3"/>
    <property type="match status" value="3"/>
</dbReference>
<dbReference type="InterPro" id="IPR005844">
    <property type="entry name" value="A-D-PHexomutase_a/b/a-I"/>
</dbReference>
<dbReference type="InterPro" id="IPR005841">
    <property type="entry name" value="Alpha-D-phosphohexomutase_SF"/>
</dbReference>
<evidence type="ECO:0000259" key="9">
    <source>
        <dbReference type="Pfam" id="PF02880"/>
    </source>
</evidence>
<comment type="cofactor">
    <cofactor evidence="1">
        <name>Mg(2+)</name>
        <dbReference type="ChEBI" id="CHEBI:18420"/>
    </cofactor>
</comment>
<evidence type="ECO:0000256" key="1">
    <source>
        <dbReference type="ARBA" id="ARBA00001946"/>
    </source>
</evidence>
<dbReference type="InterPro" id="IPR016055">
    <property type="entry name" value="A-D-PHexomutase_a/b/a-I/II/III"/>
</dbReference>
<protein>
    <submittedName>
        <fullName evidence="10">Phosphomannomutase/phosphoglucomutase</fullName>
    </submittedName>
</protein>
<comment type="similarity">
    <text evidence="2">Belongs to the phosphohexose mutase family.</text>
</comment>
<comment type="caution">
    <text evidence="10">The sequence shown here is derived from an EMBL/GenBank/DDBJ whole genome shotgun (WGS) entry which is preliminary data.</text>
</comment>
<evidence type="ECO:0000313" key="10">
    <source>
        <dbReference type="EMBL" id="TFD01861.1"/>
    </source>
</evidence>
<keyword evidence="11" id="KW-1185">Reference proteome</keyword>
<accession>A0ABY2JA80</accession>
<keyword evidence="4" id="KW-0479">Metal-binding</keyword>